<name>A0A9P6HKM2_9AGAM</name>
<dbReference type="PANTHER" id="PTHR12409">
    <property type="entry name" value="PREFOLDIN SUBUNIT 3"/>
    <property type="match status" value="1"/>
</dbReference>
<dbReference type="Pfam" id="PF02996">
    <property type="entry name" value="Prefoldin"/>
    <property type="match status" value="1"/>
</dbReference>
<gene>
    <name evidence="6" type="ORF">BJ322DRAFT_522605</name>
</gene>
<dbReference type="PANTHER" id="PTHR12409:SF0">
    <property type="entry name" value="PREFOLDIN SUBUNIT 3"/>
    <property type="match status" value="1"/>
</dbReference>
<dbReference type="InterPro" id="IPR009053">
    <property type="entry name" value="Prefoldin"/>
</dbReference>
<reference evidence="6" key="2">
    <citation type="submission" date="2020-11" db="EMBL/GenBank/DDBJ databases">
        <authorList>
            <consortium name="DOE Joint Genome Institute"/>
            <person name="Kuo A."/>
            <person name="Miyauchi S."/>
            <person name="Kiss E."/>
            <person name="Drula E."/>
            <person name="Kohler A."/>
            <person name="Sanchez-Garcia M."/>
            <person name="Andreopoulos B."/>
            <person name="Barry K.W."/>
            <person name="Bonito G."/>
            <person name="Buee M."/>
            <person name="Carver A."/>
            <person name="Chen C."/>
            <person name="Cichocki N."/>
            <person name="Clum A."/>
            <person name="Culley D."/>
            <person name="Crous P.W."/>
            <person name="Fauchery L."/>
            <person name="Girlanda M."/>
            <person name="Hayes R."/>
            <person name="Keri Z."/>
            <person name="Labutti K."/>
            <person name="Lipzen A."/>
            <person name="Lombard V."/>
            <person name="Magnuson J."/>
            <person name="Maillard F."/>
            <person name="Morin E."/>
            <person name="Murat C."/>
            <person name="Nolan M."/>
            <person name="Ohm R."/>
            <person name="Pangilinan J."/>
            <person name="Pereira M."/>
            <person name="Perotto S."/>
            <person name="Peter M."/>
            <person name="Riley R."/>
            <person name="Sitrit Y."/>
            <person name="Stielow B."/>
            <person name="Szollosi G."/>
            <person name="Zifcakova L."/>
            <person name="Stursova M."/>
            <person name="Spatafora J.W."/>
            <person name="Tedersoo L."/>
            <person name="Vaario L.-M."/>
            <person name="Yamada A."/>
            <person name="Yan M."/>
            <person name="Wang P."/>
            <person name="Xu J."/>
            <person name="Bruns T."/>
            <person name="Baldrian P."/>
            <person name="Vilgalys R."/>
            <person name="Henrissat B."/>
            <person name="Grigoriev I.V."/>
            <person name="Hibbett D."/>
            <person name="Nagy L.G."/>
            <person name="Martin F.M."/>
        </authorList>
    </citation>
    <scope>NUCLEOTIDE SEQUENCE</scope>
    <source>
        <strain evidence="6">UH-Tt-Lm1</strain>
    </source>
</reference>
<proteinExistence type="inferred from homology"/>
<feature type="coiled-coil region" evidence="5">
    <location>
        <begin position="83"/>
        <end position="110"/>
    </location>
</feature>
<reference evidence="6" key="1">
    <citation type="journal article" date="2020" name="Nat. Commun.">
        <title>Large-scale genome sequencing of mycorrhizal fungi provides insights into the early evolution of symbiotic traits.</title>
        <authorList>
            <person name="Miyauchi S."/>
            <person name="Kiss E."/>
            <person name="Kuo A."/>
            <person name="Drula E."/>
            <person name="Kohler A."/>
            <person name="Sanchez-Garcia M."/>
            <person name="Morin E."/>
            <person name="Andreopoulos B."/>
            <person name="Barry K.W."/>
            <person name="Bonito G."/>
            <person name="Buee M."/>
            <person name="Carver A."/>
            <person name="Chen C."/>
            <person name="Cichocki N."/>
            <person name="Clum A."/>
            <person name="Culley D."/>
            <person name="Crous P.W."/>
            <person name="Fauchery L."/>
            <person name="Girlanda M."/>
            <person name="Hayes R.D."/>
            <person name="Keri Z."/>
            <person name="LaButti K."/>
            <person name="Lipzen A."/>
            <person name="Lombard V."/>
            <person name="Magnuson J."/>
            <person name="Maillard F."/>
            <person name="Murat C."/>
            <person name="Nolan M."/>
            <person name="Ohm R.A."/>
            <person name="Pangilinan J."/>
            <person name="Pereira M.F."/>
            <person name="Perotto S."/>
            <person name="Peter M."/>
            <person name="Pfister S."/>
            <person name="Riley R."/>
            <person name="Sitrit Y."/>
            <person name="Stielow J.B."/>
            <person name="Szollosi G."/>
            <person name="Zifcakova L."/>
            <person name="Stursova M."/>
            <person name="Spatafora J.W."/>
            <person name="Tedersoo L."/>
            <person name="Vaario L.M."/>
            <person name="Yamada A."/>
            <person name="Yan M."/>
            <person name="Wang P."/>
            <person name="Xu J."/>
            <person name="Bruns T."/>
            <person name="Baldrian P."/>
            <person name="Vilgalys R."/>
            <person name="Dunand C."/>
            <person name="Henrissat B."/>
            <person name="Grigoriev I.V."/>
            <person name="Hibbett D."/>
            <person name="Nagy L.G."/>
            <person name="Martin F.M."/>
        </authorList>
    </citation>
    <scope>NUCLEOTIDE SEQUENCE</scope>
    <source>
        <strain evidence="6">UH-Tt-Lm1</strain>
    </source>
</reference>
<keyword evidence="3 4" id="KW-0143">Chaperone</keyword>
<feature type="coiled-coil region" evidence="5">
    <location>
        <begin position="152"/>
        <end position="186"/>
    </location>
</feature>
<sequence>MATTEESQDNNPRGIPKAPFISDVEKYIGGPDGDVESAMKKIQDALAKYRYMDGNLAQRRRGLEEKIPDIRKTLSMVEFLNERREGKLKSDDLEEDLDDLDLEDETADKKPLVTTFELNETLYAEAELEDTDVVYLWLGANVMLSYNITEAMELLATKLKNAEASLQSLQEDLEFLREQITVMEVNTARLYNWDVVRRRERRAKEASASTG</sequence>
<comment type="function">
    <text evidence="4">Binds specifically to cytosolic chaperonin (c-CPN) and transfers target proteins to it. Binds to nascent polypeptide chain and promotes folding in an environment in which there are many competing pathways for nonnative proteins.</text>
</comment>
<keyword evidence="7" id="KW-1185">Reference proteome</keyword>
<comment type="similarity">
    <text evidence="1 4">Belongs to the prefoldin subunit alpha family.</text>
</comment>
<dbReference type="OrthoDB" id="6375174at2759"/>
<dbReference type="GO" id="GO:0016272">
    <property type="term" value="C:prefoldin complex"/>
    <property type="evidence" value="ECO:0007669"/>
    <property type="project" value="UniProtKB-UniRule"/>
</dbReference>
<dbReference type="AlphaFoldDB" id="A0A9P6HKM2"/>
<evidence type="ECO:0000256" key="5">
    <source>
        <dbReference type="SAM" id="Coils"/>
    </source>
</evidence>
<comment type="subunit">
    <text evidence="2 4">Heterohexamer of two PFD-alpha type and four PFD-beta type subunits.</text>
</comment>
<evidence type="ECO:0000256" key="3">
    <source>
        <dbReference type="ARBA" id="ARBA00023186"/>
    </source>
</evidence>
<evidence type="ECO:0000256" key="2">
    <source>
        <dbReference type="ARBA" id="ARBA00011695"/>
    </source>
</evidence>
<dbReference type="GO" id="GO:0005737">
    <property type="term" value="C:cytoplasm"/>
    <property type="evidence" value="ECO:0007669"/>
    <property type="project" value="TreeGrafter"/>
</dbReference>
<keyword evidence="5" id="KW-0175">Coiled coil</keyword>
<dbReference type="PIRSF" id="PIRSF016396">
    <property type="entry name" value="Prefoldin_subunit_3"/>
    <property type="match status" value="1"/>
</dbReference>
<dbReference type="InterPro" id="IPR016655">
    <property type="entry name" value="PFD3"/>
</dbReference>
<accession>A0A9P6HKM2</accession>
<evidence type="ECO:0000313" key="6">
    <source>
        <dbReference type="EMBL" id="KAF9789123.1"/>
    </source>
</evidence>
<dbReference type="SUPFAM" id="SSF46579">
    <property type="entry name" value="Prefoldin"/>
    <property type="match status" value="1"/>
</dbReference>
<dbReference type="Gene3D" id="1.10.287.370">
    <property type="match status" value="1"/>
</dbReference>
<dbReference type="Proteomes" id="UP000736335">
    <property type="component" value="Unassembled WGS sequence"/>
</dbReference>
<comment type="caution">
    <text evidence="6">The sequence shown here is derived from an EMBL/GenBank/DDBJ whole genome shotgun (WGS) entry which is preliminary data.</text>
</comment>
<dbReference type="GO" id="GO:0007021">
    <property type="term" value="P:tubulin complex assembly"/>
    <property type="evidence" value="ECO:0007669"/>
    <property type="project" value="TreeGrafter"/>
</dbReference>
<dbReference type="FunFam" id="1.10.287.370:FF:000001">
    <property type="entry name" value="Prefoldin subunit 3"/>
    <property type="match status" value="1"/>
</dbReference>
<dbReference type="EMBL" id="WIUZ02000003">
    <property type="protein sequence ID" value="KAF9789123.1"/>
    <property type="molecule type" value="Genomic_DNA"/>
</dbReference>
<dbReference type="InterPro" id="IPR004127">
    <property type="entry name" value="Prefoldin_subunit_alpha"/>
</dbReference>
<protein>
    <recommendedName>
        <fullName evidence="4">Prefoldin subunit 3</fullName>
    </recommendedName>
</protein>
<evidence type="ECO:0000256" key="4">
    <source>
        <dbReference type="PIRNR" id="PIRNR016396"/>
    </source>
</evidence>
<dbReference type="GO" id="GO:0007017">
    <property type="term" value="P:microtubule-based process"/>
    <property type="evidence" value="ECO:0007669"/>
    <property type="project" value="TreeGrafter"/>
</dbReference>
<evidence type="ECO:0000256" key="1">
    <source>
        <dbReference type="ARBA" id="ARBA00010048"/>
    </source>
</evidence>
<dbReference type="CDD" id="cd23156">
    <property type="entry name" value="Prefoldin_3"/>
    <property type="match status" value="1"/>
</dbReference>
<organism evidence="6 7">
    <name type="scientific">Thelephora terrestris</name>
    <dbReference type="NCBI Taxonomy" id="56493"/>
    <lineage>
        <taxon>Eukaryota</taxon>
        <taxon>Fungi</taxon>
        <taxon>Dikarya</taxon>
        <taxon>Basidiomycota</taxon>
        <taxon>Agaricomycotina</taxon>
        <taxon>Agaricomycetes</taxon>
        <taxon>Thelephorales</taxon>
        <taxon>Thelephoraceae</taxon>
        <taxon>Thelephora</taxon>
    </lineage>
</organism>
<dbReference type="GO" id="GO:0006457">
    <property type="term" value="P:protein folding"/>
    <property type="evidence" value="ECO:0007669"/>
    <property type="project" value="UniProtKB-UniRule"/>
</dbReference>
<evidence type="ECO:0000313" key="7">
    <source>
        <dbReference type="Proteomes" id="UP000736335"/>
    </source>
</evidence>
<dbReference type="GO" id="GO:0015631">
    <property type="term" value="F:tubulin binding"/>
    <property type="evidence" value="ECO:0007669"/>
    <property type="project" value="TreeGrafter"/>
</dbReference>